<feature type="domain" description="Transketolase N-terminal" evidence="1">
    <location>
        <begin position="14"/>
        <end position="258"/>
    </location>
</feature>
<dbReference type="InterPro" id="IPR005474">
    <property type="entry name" value="Transketolase_N"/>
</dbReference>
<dbReference type="Gene3D" id="3.40.50.970">
    <property type="match status" value="1"/>
</dbReference>
<dbReference type="CDD" id="cd02012">
    <property type="entry name" value="TPP_TK"/>
    <property type="match status" value="1"/>
</dbReference>
<dbReference type="AlphaFoldDB" id="A0A1G2EP57"/>
<protein>
    <recommendedName>
        <fullName evidence="1">Transketolase N-terminal domain-containing protein</fullName>
    </recommendedName>
</protein>
<sequence>MTLEEKARWVRSQVLETAARTKKGEHIGGIFSCTDILVALYYGNILKVDPKNPKWDGRDRFVLGKGHASLALYHILADIGFFEPSRIQSYGKNGSSLGVQLNLNTPGVEYNTGSLGHAIGVACGMALSAEIDGNNYRSFALVGDGECEEGSIWESIMFAGKKQVKNLVGIIDRNRLSVTEKIEDKLEEKIRASGWECKTVDGHSFKELLKALSEKPDHPLMIIADTIKGKGVSFMENNLKWHSSALKREDLESAKKELWI</sequence>
<evidence type="ECO:0000259" key="1">
    <source>
        <dbReference type="Pfam" id="PF00456"/>
    </source>
</evidence>
<accession>A0A1G2EP57</accession>
<dbReference type="PANTHER" id="PTHR47514">
    <property type="entry name" value="TRANSKETOLASE N-TERMINAL SECTION-RELATED"/>
    <property type="match status" value="1"/>
</dbReference>
<dbReference type="EMBL" id="MHMM01000010">
    <property type="protein sequence ID" value="OGZ27151.1"/>
    <property type="molecule type" value="Genomic_DNA"/>
</dbReference>
<name>A0A1G2EP57_9BACT</name>
<dbReference type="Pfam" id="PF00456">
    <property type="entry name" value="Transketolase_N"/>
    <property type="match status" value="1"/>
</dbReference>
<dbReference type="PANTHER" id="PTHR47514:SF2">
    <property type="entry name" value="TRANSKETOLASE"/>
    <property type="match status" value="1"/>
</dbReference>
<dbReference type="InterPro" id="IPR029061">
    <property type="entry name" value="THDP-binding"/>
</dbReference>
<dbReference type="SUPFAM" id="SSF52518">
    <property type="entry name" value="Thiamin diphosphate-binding fold (THDP-binding)"/>
    <property type="match status" value="1"/>
</dbReference>
<dbReference type="STRING" id="1801677.A2365_00580"/>
<evidence type="ECO:0000313" key="2">
    <source>
        <dbReference type="EMBL" id="OGZ27151.1"/>
    </source>
</evidence>
<dbReference type="Proteomes" id="UP000177740">
    <property type="component" value="Unassembled WGS sequence"/>
</dbReference>
<comment type="caution">
    <text evidence="2">The sequence shown here is derived from an EMBL/GenBank/DDBJ whole genome shotgun (WGS) entry which is preliminary data.</text>
</comment>
<reference evidence="2 3" key="1">
    <citation type="journal article" date="2016" name="Nat. Commun.">
        <title>Thousands of microbial genomes shed light on interconnected biogeochemical processes in an aquifer system.</title>
        <authorList>
            <person name="Anantharaman K."/>
            <person name="Brown C.T."/>
            <person name="Hug L.A."/>
            <person name="Sharon I."/>
            <person name="Castelle C.J."/>
            <person name="Probst A.J."/>
            <person name="Thomas B.C."/>
            <person name="Singh A."/>
            <person name="Wilkins M.J."/>
            <person name="Karaoz U."/>
            <person name="Brodie E.L."/>
            <person name="Williams K.H."/>
            <person name="Hubbard S.S."/>
            <person name="Banfield J.F."/>
        </authorList>
    </citation>
    <scope>NUCLEOTIDE SEQUENCE [LARGE SCALE GENOMIC DNA]</scope>
</reference>
<proteinExistence type="predicted"/>
<organism evidence="2 3">
    <name type="scientific">Candidatus Nealsonbacteria bacterium RIFOXYB1_FULL_40_15</name>
    <dbReference type="NCBI Taxonomy" id="1801677"/>
    <lineage>
        <taxon>Bacteria</taxon>
        <taxon>Candidatus Nealsoniibacteriota</taxon>
    </lineage>
</organism>
<gene>
    <name evidence="2" type="ORF">A2365_00580</name>
</gene>
<evidence type="ECO:0000313" key="3">
    <source>
        <dbReference type="Proteomes" id="UP000177740"/>
    </source>
</evidence>